<dbReference type="EMBL" id="FNLN01000060">
    <property type="protein sequence ID" value="SDU34292.1"/>
    <property type="molecule type" value="Genomic_DNA"/>
</dbReference>
<dbReference type="EMBL" id="FNLN01000061">
    <property type="protein sequence ID" value="SDU34433.1"/>
    <property type="molecule type" value="Genomic_DNA"/>
</dbReference>
<name>A0A0S3AKH0_9PROT</name>
<sequence>MSELTTSELLKALNKSDRKVSQDQLKYWRRNYLLPKPRILGKGRGLGVEQLWDEACIENVRLIFESSKNKRINLVNAGRYLFARNKFVGEILLRRYLLEIPREMQETEKLRAEKMRDNSELTELMNFLTHEKVRETINKTQENELTKLYYDINKFEPILSAQVGWIANSHLVFDVLVDTEFPDLTGMFSLSEEALYRRQRSTLAWNVLIHHYGDRLYKLAYSATQQLISKSMSNLSMQPIVWPKT</sequence>
<organism evidence="1 4">
    <name type="scientific">Nitrosomonas ureae</name>
    <dbReference type="NCBI Taxonomy" id="44577"/>
    <lineage>
        <taxon>Bacteria</taxon>
        <taxon>Pseudomonadati</taxon>
        <taxon>Pseudomonadota</taxon>
        <taxon>Betaproteobacteria</taxon>
        <taxon>Nitrosomonadales</taxon>
        <taxon>Nitrosomonadaceae</taxon>
        <taxon>Nitrosomonas</taxon>
    </lineage>
</organism>
<accession>A0A0S3AKH0</accession>
<keyword evidence="4" id="KW-1185">Reference proteome</keyword>
<proteinExistence type="predicted"/>
<evidence type="ECO:0000313" key="3">
    <source>
        <dbReference type="EMBL" id="SDU34433.1"/>
    </source>
</evidence>
<reference evidence="1" key="2">
    <citation type="submission" date="2016-10" db="EMBL/GenBank/DDBJ databases">
        <authorList>
            <person name="de Groot N.N."/>
        </authorList>
    </citation>
    <scope>NUCLEOTIDE SEQUENCE [LARGE SCALE GENOMIC DNA]</scope>
    <source>
        <strain evidence="1">Nm10</strain>
    </source>
</reference>
<reference evidence="4" key="1">
    <citation type="submission" date="2016-10" db="EMBL/GenBank/DDBJ databases">
        <authorList>
            <person name="Varghese N."/>
            <person name="Submissions S."/>
        </authorList>
    </citation>
    <scope>NUCLEOTIDE SEQUENCE [LARGE SCALE GENOMIC DNA]</scope>
    <source>
        <strain evidence="4">Nm10</strain>
    </source>
</reference>
<gene>
    <name evidence="1" type="ORF">SAMN05216406_1497</name>
    <name evidence="2" type="ORF">SAMN05216406_1605</name>
    <name evidence="3" type="ORF">SAMN05216406_1613</name>
</gene>
<dbReference type="KEGG" id="nur:ATY38_10720"/>
<dbReference type="Proteomes" id="UP000182882">
    <property type="component" value="Unassembled WGS sequence"/>
</dbReference>
<evidence type="ECO:0000313" key="2">
    <source>
        <dbReference type="EMBL" id="SDU34292.1"/>
    </source>
</evidence>
<dbReference type="EMBL" id="FNLN01000049">
    <property type="protein sequence ID" value="SDU31028.1"/>
    <property type="molecule type" value="Genomic_DNA"/>
</dbReference>
<evidence type="ECO:0000313" key="4">
    <source>
        <dbReference type="Proteomes" id="UP000182882"/>
    </source>
</evidence>
<evidence type="ECO:0000313" key="1">
    <source>
        <dbReference type="EMBL" id="SDU31028.1"/>
    </source>
</evidence>
<dbReference type="KEGG" id="nur:ATY38_09170"/>
<dbReference type="AlphaFoldDB" id="A0A0S3AKH0"/>
<protein>
    <submittedName>
        <fullName evidence="1">Uncharacterized protein</fullName>
    </submittedName>
</protein>